<dbReference type="AlphaFoldDB" id="A0A448X6E9"/>
<keyword evidence="3" id="KW-1185">Reference proteome</keyword>
<gene>
    <name evidence="2" type="ORF">PXEA_LOCUS22718</name>
</gene>
<name>A0A448X6E9_9PLAT</name>
<dbReference type="SMART" id="SM00060">
    <property type="entry name" value="FN3"/>
    <property type="match status" value="1"/>
</dbReference>
<dbReference type="InterPro" id="IPR013783">
    <property type="entry name" value="Ig-like_fold"/>
</dbReference>
<dbReference type="Proteomes" id="UP000784294">
    <property type="component" value="Unassembled WGS sequence"/>
</dbReference>
<feature type="domain" description="Fibronectin type-III" evidence="1">
    <location>
        <begin position="24"/>
        <end position="115"/>
    </location>
</feature>
<evidence type="ECO:0000259" key="1">
    <source>
        <dbReference type="PROSITE" id="PS50853"/>
    </source>
</evidence>
<reference evidence="2" key="1">
    <citation type="submission" date="2018-11" db="EMBL/GenBank/DDBJ databases">
        <authorList>
            <consortium name="Pathogen Informatics"/>
        </authorList>
    </citation>
    <scope>NUCLEOTIDE SEQUENCE</scope>
</reference>
<dbReference type="OrthoDB" id="428111at2759"/>
<dbReference type="EMBL" id="CAAALY010101753">
    <property type="protein sequence ID" value="VEL29278.1"/>
    <property type="molecule type" value="Genomic_DNA"/>
</dbReference>
<dbReference type="InterPro" id="IPR036116">
    <property type="entry name" value="FN3_sf"/>
</dbReference>
<dbReference type="CDD" id="cd00063">
    <property type="entry name" value="FN3"/>
    <property type="match status" value="1"/>
</dbReference>
<dbReference type="SUPFAM" id="SSF49265">
    <property type="entry name" value="Fibronectin type III"/>
    <property type="match status" value="1"/>
</dbReference>
<organism evidence="2 3">
    <name type="scientific">Protopolystoma xenopodis</name>
    <dbReference type="NCBI Taxonomy" id="117903"/>
    <lineage>
        <taxon>Eukaryota</taxon>
        <taxon>Metazoa</taxon>
        <taxon>Spiralia</taxon>
        <taxon>Lophotrochozoa</taxon>
        <taxon>Platyhelminthes</taxon>
        <taxon>Monogenea</taxon>
        <taxon>Polyopisthocotylea</taxon>
        <taxon>Polystomatidea</taxon>
        <taxon>Polystomatidae</taxon>
        <taxon>Protopolystoma</taxon>
    </lineage>
</organism>
<dbReference type="Pfam" id="PF00041">
    <property type="entry name" value="fn3"/>
    <property type="match status" value="1"/>
</dbReference>
<comment type="caution">
    <text evidence="2">The sequence shown here is derived from an EMBL/GenBank/DDBJ whole genome shotgun (WGS) entry which is preliminary data.</text>
</comment>
<dbReference type="Gene3D" id="2.60.40.10">
    <property type="entry name" value="Immunoglobulins"/>
    <property type="match status" value="1"/>
</dbReference>
<sequence length="393" mass="43477">MSVSATPSHLPNLDKDVSLLLPDPPGGLRVDHKGDTWVAMRWYPGNSTANGYRVEYAEYAGFGGWQISVPYTTSVTERIDDLNPDTGYYFLVRGVNEFGFGRSSLLADVVYTNPMRSTGQKRNKIPAETMAKMLNEVIFSRILLEPTSYNTLIATWIVCAPKATLIQITGFRLKYHAVHLSRCLATLYPSEINAYETYPFSRSPSHIVGDARCPPANSPLYTQLYSSSDGSLSSVHAPCSLEGIRDLLEKDAMIDVASMQMIINSTEQLFEISQDISPDSPLVRTAIHNLHPFTCYEVSIEPMHSHEIGPLYGRASRSSTGLTYGSRPSAAPRVVSAQWLPFSAEANEPPQIELIWVPPHPQMLNGVVNGYSLRILNELAGFIRNISVSLEYG</sequence>
<accession>A0A448X6E9</accession>
<evidence type="ECO:0000313" key="2">
    <source>
        <dbReference type="EMBL" id="VEL29278.1"/>
    </source>
</evidence>
<dbReference type="PROSITE" id="PS50853">
    <property type="entry name" value="FN3"/>
    <property type="match status" value="1"/>
</dbReference>
<protein>
    <recommendedName>
        <fullName evidence="1">Fibronectin type-III domain-containing protein</fullName>
    </recommendedName>
</protein>
<evidence type="ECO:0000313" key="3">
    <source>
        <dbReference type="Proteomes" id="UP000784294"/>
    </source>
</evidence>
<proteinExistence type="predicted"/>
<dbReference type="InterPro" id="IPR003961">
    <property type="entry name" value="FN3_dom"/>
</dbReference>